<evidence type="ECO:0000313" key="1">
    <source>
        <dbReference type="EMBL" id="RUR00733.1"/>
    </source>
</evidence>
<sequence length="189" mass="19997">MSSPALPLLFFGGLEFSVAELSAARIDGEVVAVGDGFAPVGLPVDVRHRAAALAADVPLGYTLVGRSAAWVHGASARCPVPVEIGGSGPAARWARPYRSVRTMRIRDDHRLVVVVGRIGVPVLSPVATVIDLARLDPTPSEAALMTAVVRRCRLTRESLLDSLDDWTHLPGKRHIAERLRAATAGASES</sequence>
<protein>
    <recommendedName>
        <fullName evidence="3">AbiEi antitoxin C-terminal domain-containing protein</fullName>
    </recommendedName>
</protein>
<dbReference type="RefSeq" id="WP_127047480.1">
    <property type="nucleotide sequence ID" value="NZ_RZGZ01000002.1"/>
</dbReference>
<dbReference type="AlphaFoldDB" id="A0A433JQY9"/>
<dbReference type="EMBL" id="RZGZ01000002">
    <property type="protein sequence ID" value="RUR00733.1"/>
    <property type="molecule type" value="Genomic_DNA"/>
</dbReference>
<comment type="caution">
    <text evidence="1">The sequence shown here is derived from an EMBL/GenBank/DDBJ whole genome shotgun (WGS) entry which is preliminary data.</text>
</comment>
<proteinExistence type="predicted"/>
<evidence type="ECO:0000313" key="2">
    <source>
        <dbReference type="Proteomes" id="UP000274909"/>
    </source>
</evidence>
<reference evidence="1 2" key="1">
    <citation type="submission" date="2018-12" db="EMBL/GenBank/DDBJ databases">
        <authorList>
            <person name="Li F."/>
        </authorList>
    </citation>
    <scope>NUCLEOTIDE SEQUENCE [LARGE SCALE GENOMIC DNA]</scope>
    <source>
        <strain evidence="1 2">EGI 6500705</strain>
    </source>
</reference>
<accession>A0A433JQY9</accession>
<dbReference type="OrthoDB" id="4802815at2"/>
<name>A0A433JQY9_9MICO</name>
<gene>
    <name evidence="1" type="ORF">ELQ94_03995</name>
</gene>
<keyword evidence="2" id="KW-1185">Reference proteome</keyword>
<dbReference type="Proteomes" id="UP000274909">
    <property type="component" value="Unassembled WGS sequence"/>
</dbReference>
<evidence type="ECO:0008006" key="3">
    <source>
        <dbReference type="Google" id="ProtNLM"/>
    </source>
</evidence>
<organism evidence="1 2">
    <name type="scientific">Labedella endophytica</name>
    <dbReference type="NCBI Taxonomy" id="1523160"/>
    <lineage>
        <taxon>Bacteria</taxon>
        <taxon>Bacillati</taxon>
        <taxon>Actinomycetota</taxon>
        <taxon>Actinomycetes</taxon>
        <taxon>Micrococcales</taxon>
        <taxon>Microbacteriaceae</taxon>
        <taxon>Labedella</taxon>
    </lineage>
</organism>